<feature type="repeat" description="PPR" evidence="3">
    <location>
        <begin position="116"/>
        <end position="150"/>
    </location>
</feature>
<accession>A0A835FHT9</accession>
<protein>
    <recommendedName>
        <fullName evidence="6">Pentatricopeptide repeat-containing protein</fullName>
    </recommendedName>
</protein>
<dbReference type="InterPro" id="IPR046960">
    <property type="entry name" value="PPR_At4g14850-like_plant"/>
</dbReference>
<organism evidence="4 5">
    <name type="scientific">Digitaria exilis</name>
    <dbReference type="NCBI Taxonomy" id="1010633"/>
    <lineage>
        <taxon>Eukaryota</taxon>
        <taxon>Viridiplantae</taxon>
        <taxon>Streptophyta</taxon>
        <taxon>Embryophyta</taxon>
        <taxon>Tracheophyta</taxon>
        <taxon>Spermatophyta</taxon>
        <taxon>Magnoliopsida</taxon>
        <taxon>Liliopsida</taxon>
        <taxon>Poales</taxon>
        <taxon>Poaceae</taxon>
        <taxon>PACMAD clade</taxon>
        <taxon>Panicoideae</taxon>
        <taxon>Panicodae</taxon>
        <taxon>Paniceae</taxon>
        <taxon>Anthephorinae</taxon>
        <taxon>Digitaria</taxon>
    </lineage>
</organism>
<keyword evidence="1" id="KW-0677">Repeat</keyword>
<dbReference type="PROSITE" id="PS51375">
    <property type="entry name" value="PPR"/>
    <property type="match status" value="2"/>
</dbReference>
<evidence type="ECO:0000313" key="5">
    <source>
        <dbReference type="Proteomes" id="UP000636709"/>
    </source>
</evidence>
<dbReference type="OrthoDB" id="185373at2759"/>
<dbReference type="Gene3D" id="1.25.40.10">
    <property type="entry name" value="Tetratricopeptide repeat domain"/>
    <property type="match status" value="3"/>
</dbReference>
<evidence type="ECO:0000256" key="1">
    <source>
        <dbReference type="ARBA" id="ARBA00022737"/>
    </source>
</evidence>
<dbReference type="InterPro" id="IPR011990">
    <property type="entry name" value="TPR-like_helical_dom_sf"/>
</dbReference>
<keyword evidence="2" id="KW-0809">Transit peptide</keyword>
<name>A0A835FHT9_9POAL</name>
<dbReference type="GO" id="GO:0003723">
    <property type="term" value="F:RNA binding"/>
    <property type="evidence" value="ECO:0007669"/>
    <property type="project" value="InterPro"/>
</dbReference>
<evidence type="ECO:0000313" key="4">
    <source>
        <dbReference type="EMBL" id="KAF8758215.1"/>
    </source>
</evidence>
<proteinExistence type="predicted"/>
<dbReference type="AlphaFoldDB" id="A0A835FHT9"/>
<dbReference type="FunFam" id="1.25.40.10:FF:000583">
    <property type="entry name" value="Tetratricopeptide-like helical"/>
    <property type="match status" value="1"/>
</dbReference>
<gene>
    <name evidence="4" type="ORF">HU200_010580</name>
</gene>
<feature type="repeat" description="PPR" evidence="3">
    <location>
        <begin position="339"/>
        <end position="373"/>
    </location>
</feature>
<dbReference type="Pfam" id="PF13041">
    <property type="entry name" value="PPR_2"/>
    <property type="match status" value="2"/>
</dbReference>
<dbReference type="NCBIfam" id="TIGR00756">
    <property type="entry name" value="PPR"/>
    <property type="match status" value="3"/>
</dbReference>
<evidence type="ECO:0000256" key="2">
    <source>
        <dbReference type="ARBA" id="ARBA00022946"/>
    </source>
</evidence>
<evidence type="ECO:0000256" key="3">
    <source>
        <dbReference type="PROSITE-ProRule" id="PRU00708"/>
    </source>
</evidence>
<dbReference type="InterPro" id="IPR002885">
    <property type="entry name" value="PPR_rpt"/>
</dbReference>
<sequence length="392" mass="41965">MSDTTPAAAALNHWNRLIQLAAASGSYADCLHLYSASLLAAGLRGNASTFPSLAKSCAALRLPGLGRAIHARALLAGAAVSSDAFVRTSLVDMYAKCGRLPDARRLFDETPLSSRTLVAWNCMVSAYGRSSQVEEAVAVFNAMRRGEVRPSGSTLVGLLSGCADALSARNIGVCLYGYSVKSGLDADVLVSNSVLTMLVRGNQLEAARLLFDHVENKSLVTWSAMASGYLQAKDCVKVFDLFRVMRETEQSMDSVVLVNLTAAATLFGNLLAAKGVHTLVIKGGFQCQDDLVASLVEEHVIAMGLQSDLQVSTGLIVMYCKCGSIQHARKIFESVSNRDVAIWSAMINGYACNGDGSEAVALFSEMQNRGVRPDAIVFYSCSNSMQPFWFSR</sequence>
<dbReference type="PANTHER" id="PTHR47926">
    <property type="entry name" value="PENTATRICOPEPTIDE REPEAT-CONTAINING PROTEIN"/>
    <property type="match status" value="1"/>
</dbReference>
<dbReference type="GO" id="GO:0009451">
    <property type="term" value="P:RNA modification"/>
    <property type="evidence" value="ECO:0007669"/>
    <property type="project" value="InterPro"/>
</dbReference>
<dbReference type="PANTHER" id="PTHR47926:SF456">
    <property type="entry name" value="PENTATRICOPEPTIDE REPEAT-CONTAINING PROTEIN ELI1, CHLOROPLASTIC"/>
    <property type="match status" value="1"/>
</dbReference>
<dbReference type="Proteomes" id="UP000636709">
    <property type="component" value="Unassembled WGS sequence"/>
</dbReference>
<evidence type="ECO:0008006" key="6">
    <source>
        <dbReference type="Google" id="ProtNLM"/>
    </source>
</evidence>
<dbReference type="Pfam" id="PF01535">
    <property type="entry name" value="PPR"/>
    <property type="match status" value="3"/>
</dbReference>
<comment type="caution">
    <text evidence="4">The sequence shown here is derived from an EMBL/GenBank/DDBJ whole genome shotgun (WGS) entry which is preliminary data.</text>
</comment>
<dbReference type="EMBL" id="JACEFO010000732">
    <property type="protein sequence ID" value="KAF8758215.1"/>
    <property type="molecule type" value="Genomic_DNA"/>
</dbReference>
<reference evidence="4" key="1">
    <citation type="submission" date="2020-07" db="EMBL/GenBank/DDBJ databases">
        <title>Genome sequence and genetic diversity analysis of an under-domesticated orphan crop, white fonio (Digitaria exilis).</title>
        <authorList>
            <person name="Bennetzen J.L."/>
            <person name="Chen S."/>
            <person name="Ma X."/>
            <person name="Wang X."/>
            <person name="Yssel A.E.J."/>
            <person name="Chaluvadi S.R."/>
            <person name="Johnson M."/>
            <person name="Gangashetty P."/>
            <person name="Hamidou F."/>
            <person name="Sanogo M.D."/>
            <person name="Zwaenepoel A."/>
            <person name="Wallace J."/>
            <person name="Van De Peer Y."/>
            <person name="Van Deynze A."/>
        </authorList>
    </citation>
    <scope>NUCLEOTIDE SEQUENCE</scope>
    <source>
        <tissue evidence="4">Leaves</tissue>
    </source>
</reference>
<dbReference type="FunFam" id="1.25.40.10:FF:000682">
    <property type="entry name" value="Pentatricopeptide repeat-containing protein At3g16610"/>
    <property type="match status" value="1"/>
</dbReference>
<keyword evidence="5" id="KW-1185">Reference proteome</keyword>